<name>A0A645JEI8_9ZZZZ</name>
<evidence type="ECO:0000313" key="2">
    <source>
        <dbReference type="EMBL" id="MPN61757.1"/>
    </source>
</evidence>
<sequence length="83" mass="9382">MNIPKMMTIAEAAQLSKSLEIGISKNYIRELCREGKIPCFRVGAKKTKLLLNWDGLLQYLSFPPQEEQTPSGSIRPIPEKYTA</sequence>
<organism evidence="2">
    <name type="scientific">bioreactor metagenome</name>
    <dbReference type="NCBI Taxonomy" id="1076179"/>
    <lineage>
        <taxon>unclassified sequences</taxon>
        <taxon>metagenomes</taxon>
        <taxon>ecological metagenomes</taxon>
    </lineage>
</organism>
<reference evidence="2" key="1">
    <citation type="submission" date="2019-08" db="EMBL/GenBank/DDBJ databases">
        <authorList>
            <person name="Kucharzyk K."/>
            <person name="Murdoch R.W."/>
            <person name="Higgins S."/>
            <person name="Loffler F."/>
        </authorList>
    </citation>
    <scope>NUCLEOTIDE SEQUENCE</scope>
</reference>
<evidence type="ECO:0000256" key="1">
    <source>
        <dbReference type="SAM" id="MobiDB-lite"/>
    </source>
</evidence>
<dbReference type="AlphaFoldDB" id="A0A645JEI8"/>
<gene>
    <name evidence="2" type="ORF">SDC9_209499</name>
</gene>
<proteinExistence type="predicted"/>
<evidence type="ECO:0008006" key="3">
    <source>
        <dbReference type="Google" id="ProtNLM"/>
    </source>
</evidence>
<protein>
    <recommendedName>
        <fullName evidence="3">Helix-turn-helix domain-containing protein</fullName>
    </recommendedName>
</protein>
<accession>A0A645JEI8</accession>
<feature type="region of interest" description="Disordered" evidence="1">
    <location>
        <begin position="63"/>
        <end position="83"/>
    </location>
</feature>
<comment type="caution">
    <text evidence="2">The sequence shown here is derived from an EMBL/GenBank/DDBJ whole genome shotgun (WGS) entry which is preliminary data.</text>
</comment>
<dbReference type="EMBL" id="VSSQ01138816">
    <property type="protein sequence ID" value="MPN61757.1"/>
    <property type="molecule type" value="Genomic_DNA"/>
</dbReference>